<keyword evidence="1" id="KW-0472">Membrane</keyword>
<dbReference type="Proteomes" id="UP000275076">
    <property type="component" value="Unassembled WGS sequence"/>
</dbReference>
<keyword evidence="3" id="KW-1185">Reference proteome</keyword>
<sequence length="77" mass="8973">MKTLGITLLMFGLLTGLSFGLNIGMGDKMNTALRNVLNPFQVMELIEVFILTFFILMFFVETIFLFIKKRKKRHQKN</sequence>
<dbReference type="Pfam" id="PF26310">
    <property type="entry name" value="YczF"/>
    <property type="match status" value="1"/>
</dbReference>
<dbReference type="RefSeq" id="WP_125554129.1">
    <property type="nucleotide sequence ID" value="NZ_RBVX01000002.1"/>
</dbReference>
<protein>
    <submittedName>
        <fullName evidence="2">Uncharacterized protein</fullName>
    </submittedName>
</protein>
<feature type="transmembrane region" description="Helical" evidence="1">
    <location>
        <begin position="44"/>
        <end position="67"/>
    </location>
</feature>
<evidence type="ECO:0000256" key="1">
    <source>
        <dbReference type="SAM" id="Phobius"/>
    </source>
</evidence>
<accession>A0A428N8J9</accession>
<evidence type="ECO:0000313" key="2">
    <source>
        <dbReference type="EMBL" id="RSL34724.1"/>
    </source>
</evidence>
<dbReference type="OrthoDB" id="2889637at2"/>
<gene>
    <name evidence="2" type="ORF">D7Z54_02470</name>
</gene>
<keyword evidence="1" id="KW-1133">Transmembrane helix</keyword>
<comment type="caution">
    <text evidence="2">The sequence shown here is derived from an EMBL/GenBank/DDBJ whole genome shotgun (WGS) entry which is preliminary data.</text>
</comment>
<reference evidence="2 3" key="1">
    <citation type="submission" date="2018-10" db="EMBL/GenBank/DDBJ databases">
        <title>Draft genome sequence of Bacillus salarius IM0101, isolated from a hypersaline soil in Inner Mongolia, China.</title>
        <authorList>
            <person name="Yamprayoonswat W."/>
            <person name="Boonvisut S."/>
            <person name="Jumpathong W."/>
            <person name="Sittihan S."/>
            <person name="Ruangsuj P."/>
            <person name="Wanthongcharoen S."/>
            <person name="Thongpramul N."/>
            <person name="Pimmason S."/>
            <person name="Yu B."/>
            <person name="Yasawong M."/>
        </authorList>
    </citation>
    <scope>NUCLEOTIDE SEQUENCE [LARGE SCALE GENOMIC DNA]</scope>
    <source>
        <strain evidence="2 3">IM0101</strain>
    </source>
</reference>
<organism evidence="2 3">
    <name type="scientific">Salibacterium salarium</name>
    <dbReference type="NCBI Taxonomy" id="284579"/>
    <lineage>
        <taxon>Bacteria</taxon>
        <taxon>Bacillati</taxon>
        <taxon>Bacillota</taxon>
        <taxon>Bacilli</taxon>
        <taxon>Bacillales</taxon>
        <taxon>Bacillaceae</taxon>
    </lineage>
</organism>
<dbReference type="InterPro" id="IPR058725">
    <property type="entry name" value="YczF"/>
</dbReference>
<evidence type="ECO:0000313" key="3">
    <source>
        <dbReference type="Proteomes" id="UP000275076"/>
    </source>
</evidence>
<dbReference type="AlphaFoldDB" id="A0A428N8J9"/>
<name>A0A428N8J9_9BACI</name>
<keyword evidence="1" id="KW-0812">Transmembrane</keyword>
<proteinExistence type="predicted"/>
<dbReference type="EMBL" id="RBVX01000002">
    <property type="protein sequence ID" value="RSL34724.1"/>
    <property type="molecule type" value="Genomic_DNA"/>
</dbReference>